<dbReference type="EMBL" id="JNGW01000105">
    <property type="protein sequence ID" value="KDR51533.1"/>
    <property type="molecule type" value="Genomic_DNA"/>
</dbReference>
<proteinExistence type="predicted"/>
<gene>
    <name evidence="1" type="ORF">HMPREF1991_02456</name>
</gene>
<evidence type="ECO:0000313" key="1">
    <source>
        <dbReference type="EMBL" id="KDR51533.1"/>
    </source>
</evidence>
<organism evidence="1 2">
    <name type="scientific">Hoylesella loescheii DSM 19665 = JCM 12249 = ATCC 15930</name>
    <dbReference type="NCBI Taxonomy" id="1122985"/>
    <lineage>
        <taxon>Bacteria</taxon>
        <taxon>Pseudomonadati</taxon>
        <taxon>Bacteroidota</taxon>
        <taxon>Bacteroidia</taxon>
        <taxon>Bacteroidales</taxon>
        <taxon>Prevotellaceae</taxon>
        <taxon>Hoylesella</taxon>
    </lineage>
</organism>
<dbReference type="Proteomes" id="UP000027442">
    <property type="component" value="Unassembled WGS sequence"/>
</dbReference>
<reference evidence="1 2" key="1">
    <citation type="submission" date="2013-08" db="EMBL/GenBank/DDBJ databases">
        <authorList>
            <person name="Weinstock G."/>
            <person name="Sodergren E."/>
            <person name="Wylie T."/>
            <person name="Fulton L."/>
            <person name="Fulton R."/>
            <person name="Fronick C."/>
            <person name="O'Laughlin M."/>
            <person name="Godfrey J."/>
            <person name="Miner T."/>
            <person name="Herter B."/>
            <person name="Appelbaum E."/>
            <person name="Cordes M."/>
            <person name="Lek S."/>
            <person name="Wollam A."/>
            <person name="Pepin K.H."/>
            <person name="Palsikar V.B."/>
            <person name="Mitreva M."/>
            <person name="Wilson R.K."/>
        </authorList>
    </citation>
    <scope>NUCLEOTIDE SEQUENCE [LARGE SCALE GENOMIC DNA]</scope>
    <source>
        <strain evidence="1 2">ATCC 15930</strain>
    </source>
</reference>
<comment type="caution">
    <text evidence="1">The sequence shown here is derived from an EMBL/GenBank/DDBJ whole genome shotgun (WGS) entry which is preliminary data.</text>
</comment>
<protein>
    <submittedName>
        <fullName evidence="1">Uncharacterized protein</fullName>
    </submittedName>
</protein>
<sequence>MRIQHIILLCNYAYMTKKSPQALHTICPQIENPTRPISQRKTRNEVSHTAF</sequence>
<keyword evidence="2" id="KW-1185">Reference proteome</keyword>
<name>A0A069QF77_HOYLO</name>
<dbReference type="AlphaFoldDB" id="A0A069QF77"/>
<dbReference type="HOGENOM" id="CLU_3102216_0_0_10"/>
<dbReference type="PATRIC" id="fig|1122985.7.peg.2543"/>
<evidence type="ECO:0000313" key="2">
    <source>
        <dbReference type="Proteomes" id="UP000027442"/>
    </source>
</evidence>
<accession>A0A069QF77</accession>